<dbReference type="SUPFAM" id="SSF52058">
    <property type="entry name" value="L domain-like"/>
    <property type="match status" value="1"/>
</dbReference>
<dbReference type="Pfam" id="PF13306">
    <property type="entry name" value="LRR_5"/>
    <property type="match status" value="1"/>
</dbReference>
<proteinExistence type="predicted"/>
<dbReference type="InterPro" id="IPR032675">
    <property type="entry name" value="LRR_dom_sf"/>
</dbReference>
<sequence length="212" mass="23458">MSSVPQASSSTSLHTTIPPTIPPKVVILEVKNFKKEYKRNWCTVRLRVERLAASSGSLVDLYISDPRVLDVGSSSDEEKSRGRAYNTHGEHLFARCKGLRKLTLPHVETIIGWAFSYCEDLVEAELPSLWQLGSAAFFMCTSLSDLHVPECWILESYALEGCVRLLNVDINIDLVVEEQGFFECDALVKKAERAGYGMDTGQVTDPTGGQGT</sequence>
<name>A0A9W7FXT4_9STRA</name>
<dbReference type="Proteomes" id="UP001165082">
    <property type="component" value="Unassembled WGS sequence"/>
</dbReference>
<keyword evidence="2" id="KW-1185">Reference proteome</keyword>
<evidence type="ECO:0000313" key="1">
    <source>
        <dbReference type="EMBL" id="GMI26303.1"/>
    </source>
</evidence>
<dbReference type="Gene3D" id="3.80.10.10">
    <property type="entry name" value="Ribonuclease Inhibitor"/>
    <property type="match status" value="1"/>
</dbReference>
<dbReference type="EMBL" id="BRXZ01008440">
    <property type="protein sequence ID" value="GMI26303.1"/>
    <property type="molecule type" value="Genomic_DNA"/>
</dbReference>
<organism evidence="1 2">
    <name type="scientific">Triparma retinervis</name>
    <dbReference type="NCBI Taxonomy" id="2557542"/>
    <lineage>
        <taxon>Eukaryota</taxon>
        <taxon>Sar</taxon>
        <taxon>Stramenopiles</taxon>
        <taxon>Ochrophyta</taxon>
        <taxon>Bolidophyceae</taxon>
        <taxon>Parmales</taxon>
        <taxon>Triparmaceae</taxon>
        <taxon>Triparma</taxon>
    </lineage>
</organism>
<reference evidence="1" key="1">
    <citation type="submission" date="2022-07" db="EMBL/GenBank/DDBJ databases">
        <title>Genome analysis of Parmales, a sister group of diatoms, reveals the evolutionary specialization of diatoms from phago-mixotrophs to photoautotrophs.</title>
        <authorList>
            <person name="Ban H."/>
            <person name="Sato S."/>
            <person name="Yoshikawa S."/>
            <person name="Kazumasa Y."/>
            <person name="Nakamura Y."/>
            <person name="Ichinomiya M."/>
            <person name="Saitoh K."/>
            <person name="Sato N."/>
            <person name="Blanc-Mathieu R."/>
            <person name="Endo H."/>
            <person name="Kuwata A."/>
            <person name="Ogata H."/>
        </authorList>
    </citation>
    <scope>NUCLEOTIDE SEQUENCE</scope>
</reference>
<accession>A0A9W7FXT4</accession>
<dbReference type="AlphaFoldDB" id="A0A9W7FXT4"/>
<protein>
    <submittedName>
        <fullName evidence="1">Uncharacterized protein</fullName>
    </submittedName>
</protein>
<gene>
    <name evidence="1" type="ORF">TrRE_jg9625</name>
</gene>
<dbReference type="InterPro" id="IPR026906">
    <property type="entry name" value="LRR_5"/>
</dbReference>
<comment type="caution">
    <text evidence="1">The sequence shown here is derived from an EMBL/GenBank/DDBJ whole genome shotgun (WGS) entry which is preliminary data.</text>
</comment>
<evidence type="ECO:0000313" key="2">
    <source>
        <dbReference type="Proteomes" id="UP001165082"/>
    </source>
</evidence>